<feature type="compositionally biased region" description="Pro residues" evidence="1">
    <location>
        <begin position="29"/>
        <end position="39"/>
    </location>
</feature>
<name>A0AAD6NNM8_DREDA</name>
<evidence type="ECO:0000313" key="2">
    <source>
        <dbReference type="EMBL" id="KAJ6264580.1"/>
    </source>
</evidence>
<feature type="region of interest" description="Disordered" evidence="1">
    <location>
        <begin position="316"/>
        <end position="347"/>
    </location>
</feature>
<reference evidence="2" key="1">
    <citation type="submission" date="2023-01" db="EMBL/GenBank/DDBJ databases">
        <title>The chitinases involved in constricting ring structure development in the nematode-trapping fungus Drechslerella dactyloides.</title>
        <authorList>
            <person name="Wang R."/>
            <person name="Zhang L."/>
            <person name="Tang P."/>
            <person name="Li S."/>
            <person name="Liang L."/>
        </authorList>
    </citation>
    <scope>NUCLEOTIDE SEQUENCE</scope>
    <source>
        <strain evidence="2">YMF1.00031</strain>
    </source>
</reference>
<feature type="compositionally biased region" description="Polar residues" evidence="1">
    <location>
        <begin position="324"/>
        <end position="347"/>
    </location>
</feature>
<sequence>MKPAYDISADPSAAPQPDQHVQLFRRQRQPPPTLPPIPPSKAGRDPISSLEYLWVDKNKSYKTAKLLYASLIRSLKQVCPEVDWCKLEQWQAHYRPRRPNRDHLSYLRKDDVETFIDFMFRYYPVDKLGDRAIVVDKVELEQKLIDYFSKWDIILAKQPVKRGAATSTAKTIPSSSSSVISPEPAETVNSARKGSSSSTEQVGQGSSPATSTGVAKAVRPIIPEKRRQLIGMFLKGGIERVTRAMIAISNNENPPNHSPSQANGNGGFIDGNGGFPNITSPEKSNGFFRFETHGATEGTLVSLGKITELPASNASLAAGPLHQTPPQSSATSSDHLNGTSTRPGSVSSYREKMMAWLDDNFEGIAATKVKNQTDLFQVTYTNETLDGAQPTSSEQPPSPTVSLQTSHLVYGLPGPDMPTPPMELNLPNGASSHPVQHNHIDFSSLLAQVPHQAASIVQQTPVSSSPEAQFCHPKGYQIHDVHDTITMPETAHSQQFSLQSSDHQHGSLLVPYPQHPYYQRLSHSAPDSTAFQSFSAEPFLHQFLPQPVQSQEQAAQGSAASFLDYLMKNATPIGPDTTPHLAMFAAERRRKERMEQEGLDNQGTEDV</sequence>
<feature type="compositionally biased region" description="Basic and acidic residues" evidence="1">
    <location>
        <begin position="587"/>
        <end position="596"/>
    </location>
</feature>
<evidence type="ECO:0000256" key="1">
    <source>
        <dbReference type="SAM" id="MobiDB-lite"/>
    </source>
</evidence>
<accession>A0AAD6NNM8</accession>
<proteinExistence type="predicted"/>
<feature type="region of interest" description="Disordered" evidence="1">
    <location>
        <begin position="587"/>
        <end position="607"/>
    </location>
</feature>
<feature type="compositionally biased region" description="Polar residues" evidence="1">
    <location>
        <begin position="187"/>
        <end position="213"/>
    </location>
</feature>
<evidence type="ECO:0000313" key="3">
    <source>
        <dbReference type="Proteomes" id="UP001221413"/>
    </source>
</evidence>
<feature type="region of interest" description="Disordered" evidence="1">
    <location>
        <begin position="1"/>
        <end position="43"/>
    </location>
</feature>
<organism evidence="2 3">
    <name type="scientific">Drechslerella dactyloides</name>
    <name type="common">Nematode-trapping fungus</name>
    <name type="synonym">Arthrobotrys dactyloides</name>
    <dbReference type="NCBI Taxonomy" id="74499"/>
    <lineage>
        <taxon>Eukaryota</taxon>
        <taxon>Fungi</taxon>
        <taxon>Dikarya</taxon>
        <taxon>Ascomycota</taxon>
        <taxon>Pezizomycotina</taxon>
        <taxon>Orbiliomycetes</taxon>
        <taxon>Orbiliales</taxon>
        <taxon>Orbiliaceae</taxon>
        <taxon>Drechslerella</taxon>
    </lineage>
</organism>
<protein>
    <submittedName>
        <fullName evidence="2">Uncharacterized protein</fullName>
    </submittedName>
</protein>
<comment type="caution">
    <text evidence="2">The sequence shown here is derived from an EMBL/GenBank/DDBJ whole genome shotgun (WGS) entry which is preliminary data.</text>
</comment>
<dbReference type="AlphaFoldDB" id="A0AAD6NNM8"/>
<feature type="region of interest" description="Disordered" evidence="1">
    <location>
        <begin position="165"/>
        <end position="218"/>
    </location>
</feature>
<feature type="compositionally biased region" description="Low complexity" evidence="1">
    <location>
        <begin position="165"/>
        <end position="186"/>
    </location>
</feature>
<dbReference type="Proteomes" id="UP001221413">
    <property type="component" value="Unassembled WGS sequence"/>
</dbReference>
<dbReference type="EMBL" id="JAQGDS010000001">
    <property type="protein sequence ID" value="KAJ6264580.1"/>
    <property type="molecule type" value="Genomic_DNA"/>
</dbReference>
<gene>
    <name evidence="2" type="ORF">Dda_0727</name>
</gene>
<keyword evidence="3" id="KW-1185">Reference proteome</keyword>